<feature type="domain" description="Thiamine pyrophosphate enzyme central" evidence="5">
    <location>
        <begin position="191"/>
        <end position="330"/>
    </location>
</feature>
<dbReference type="RefSeq" id="WP_131941931.1">
    <property type="nucleotide sequence ID" value="NZ_BAAAMX010000010.1"/>
</dbReference>
<dbReference type="GO" id="GO:0003984">
    <property type="term" value="F:acetolactate synthase activity"/>
    <property type="evidence" value="ECO:0007669"/>
    <property type="project" value="TreeGrafter"/>
</dbReference>
<organism evidence="8 9">
    <name type="scientific">Actinomadura bangladeshensis</name>
    <dbReference type="NCBI Taxonomy" id="453573"/>
    <lineage>
        <taxon>Bacteria</taxon>
        <taxon>Bacillati</taxon>
        <taxon>Actinomycetota</taxon>
        <taxon>Actinomycetes</taxon>
        <taxon>Streptosporangiales</taxon>
        <taxon>Thermomonosporaceae</taxon>
        <taxon>Actinomadura</taxon>
    </lineage>
</organism>
<comment type="caution">
    <text evidence="8">The sequence shown here is derived from an EMBL/GenBank/DDBJ whole genome shotgun (WGS) entry which is preliminary data.</text>
</comment>
<evidence type="ECO:0000313" key="9">
    <source>
        <dbReference type="Proteomes" id="UP000295431"/>
    </source>
</evidence>
<comment type="cofactor">
    <cofactor evidence="1">
        <name>thiamine diphosphate</name>
        <dbReference type="ChEBI" id="CHEBI:58937"/>
    </cofactor>
</comment>
<feature type="domain" description="Thiamine pyrophosphate enzyme TPP-binding" evidence="6">
    <location>
        <begin position="398"/>
        <end position="544"/>
    </location>
</feature>
<dbReference type="InterPro" id="IPR012000">
    <property type="entry name" value="Thiamin_PyroP_enz_cen_dom"/>
</dbReference>
<reference evidence="8 9" key="1">
    <citation type="submission" date="2019-03" db="EMBL/GenBank/DDBJ databases">
        <title>Draft genome sequences of novel Actinobacteria.</title>
        <authorList>
            <person name="Sahin N."/>
            <person name="Ay H."/>
            <person name="Saygin H."/>
        </authorList>
    </citation>
    <scope>NUCLEOTIDE SEQUENCE [LARGE SCALE GENOMIC DNA]</scope>
    <source>
        <strain evidence="8 9">DSM 45347</strain>
    </source>
</reference>
<dbReference type="InterPro" id="IPR012001">
    <property type="entry name" value="Thiamin_PyroP_enz_TPP-bd_dom"/>
</dbReference>
<dbReference type="GO" id="GO:0005948">
    <property type="term" value="C:acetolactate synthase complex"/>
    <property type="evidence" value="ECO:0007669"/>
    <property type="project" value="TreeGrafter"/>
</dbReference>
<gene>
    <name evidence="8" type="ORF">E1284_22150</name>
</gene>
<protein>
    <submittedName>
        <fullName evidence="8">Acetolactate synthase catalytic subunit</fullName>
    </submittedName>
</protein>
<evidence type="ECO:0000259" key="6">
    <source>
        <dbReference type="Pfam" id="PF02775"/>
    </source>
</evidence>
<dbReference type="GO" id="GO:0009097">
    <property type="term" value="P:isoleucine biosynthetic process"/>
    <property type="evidence" value="ECO:0007669"/>
    <property type="project" value="TreeGrafter"/>
</dbReference>
<dbReference type="OrthoDB" id="2254214at2"/>
<proteinExistence type="inferred from homology"/>
<dbReference type="Pfam" id="PF02776">
    <property type="entry name" value="TPP_enzyme_N"/>
    <property type="match status" value="1"/>
</dbReference>
<dbReference type="EMBL" id="SMJW01000116">
    <property type="protein sequence ID" value="TDC12797.1"/>
    <property type="molecule type" value="Genomic_DNA"/>
</dbReference>
<sequence length="577" mass="60115">MTTVADVIAGALARHGVGTILGQSNPTELMLAAERIGIRQILYRTENAGGAMADGFARISGRTGVVAAQNGPAATLLVAPMGEALKASIPMLVLVQEVPAAHRDRNAFQEMDHVALFAGVSKWTRRIDDPARAEDAVDHAFTVANSGRPGPVVLLVPRDVLGLPAVPARFPRTADLGAFPLDRPRPDAAEVTRAARLLAQARSPLVVAGGGVHGSGAVAELAALQETAHLPVVTTNMGKGAVDESGPLSLGVAANVTGERGPAHFHLDLISGADVVLLVGTRTNENGTEGWTLTSPDATYIHIDVDPLEVGRNYESVRLLGDARAALRDLTAALAETDLGTRAATSAELKATIAAGRRRHIEAVTPLLESGGTPIAPERLFAELGRLLDPEDIVVTDASYSSFWVASHLRARQGQRFLMPRGLAGLGWGLPLALGAKIAAPGRRVIAVVGDGGFAHVWSEVETAVREDLPVTVVVLDNSLLGAQRHAENAKFGETTTGIEFAPVDHAAIASAVGAAGIAVDHPDAVAPALRKALDSGRVTVLDVVVDPDAYPPVRAFDAFADRLNAPLRRTGARTAT</sequence>
<name>A0A4R4NXE9_9ACTN</name>
<dbReference type="SUPFAM" id="SSF52467">
    <property type="entry name" value="DHS-like NAD/FAD-binding domain"/>
    <property type="match status" value="1"/>
</dbReference>
<comment type="similarity">
    <text evidence="2 4">Belongs to the TPP enzyme family.</text>
</comment>
<evidence type="ECO:0000259" key="5">
    <source>
        <dbReference type="Pfam" id="PF00205"/>
    </source>
</evidence>
<dbReference type="PANTHER" id="PTHR18968">
    <property type="entry name" value="THIAMINE PYROPHOSPHATE ENZYMES"/>
    <property type="match status" value="1"/>
</dbReference>
<dbReference type="NCBIfam" id="NF004772">
    <property type="entry name" value="PRK06112.1"/>
    <property type="match status" value="1"/>
</dbReference>
<dbReference type="Pfam" id="PF00205">
    <property type="entry name" value="TPP_enzyme_M"/>
    <property type="match status" value="1"/>
</dbReference>
<evidence type="ECO:0000256" key="4">
    <source>
        <dbReference type="RuleBase" id="RU362132"/>
    </source>
</evidence>
<evidence type="ECO:0000313" key="8">
    <source>
        <dbReference type="EMBL" id="TDC12797.1"/>
    </source>
</evidence>
<dbReference type="InterPro" id="IPR029061">
    <property type="entry name" value="THDP-binding"/>
</dbReference>
<dbReference type="GO" id="GO:0009099">
    <property type="term" value="P:L-valine biosynthetic process"/>
    <property type="evidence" value="ECO:0007669"/>
    <property type="project" value="TreeGrafter"/>
</dbReference>
<dbReference type="CDD" id="cd00568">
    <property type="entry name" value="TPP_enzymes"/>
    <property type="match status" value="1"/>
</dbReference>
<keyword evidence="9" id="KW-1185">Reference proteome</keyword>
<dbReference type="Gene3D" id="3.40.50.970">
    <property type="match status" value="2"/>
</dbReference>
<dbReference type="InterPro" id="IPR000399">
    <property type="entry name" value="TPP-bd_CS"/>
</dbReference>
<dbReference type="Gene3D" id="3.40.50.1220">
    <property type="entry name" value="TPP-binding domain"/>
    <property type="match status" value="1"/>
</dbReference>
<dbReference type="InterPro" id="IPR011766">
    <property type="entry name" value="TPP_enzyme_TPP-bd"/>
</dbReference>
<dbReference type="InterPro" id="IPR045229">
    <property type="entry name" value="TPP_enz"/>
</dbReference>
<feature type="domain" description="Thiamine pyrophosphate enzyme N-terminal TPP-binding" evidence="7">
    <location>
        <begin position="3"/>
        <end position="116"/>
    </location>
</feature>
<dbReference type="CDD" id="cd07035">
    <property type="entry name" value="TPP_PYR_POX_like"/>
    <property type="match status" value="1"/>
</dbReference>
<evidence type="ECO:0000256" key="1">
    <source>
        <dbReference type="ARBA" id="ARBA00001964"/>
    </source>
</evidence>
<dbReference type="Proteomes" id="UP000295431">
    <property type="component" value="Unassembled WGS sequence"/>
</dbReference>
<dbReference type="GO" id="GO:0030976">
    <property type="term" value="F:thiamine pyrophosphate binding"/>
    <property type="evidence" value="ECO:0007669"/>
    <property type="project" value="InterPro"/>
</dbReference>
<evidence type="ECO:0000256" key="3">
    <source>
        <dbReference type="ARBA" id="ARBA00023052"/>
    </source>
</evidence>
<evidence type="ECO:0000256" key="2">
    <source>
        <dbReference type="ARBA" id="ARBA00007812"/>
    </source>
</evidence>
<evidence type="ECO:0000259" key="7">
    <source>
        <dbReference type="Pfam" id="PF02776"/>
    </source>
</evidence>
<accession>A0A4R4NXE9</accession>
<dbReference type="GO" id="GO:0000287">
    <property type="term" value="F:magnesium ion binding"/>
    <property type="evidence" value="ECO:0007669"/>
    <property type="project" value="InterPro"/>
</dbReference>
<dbReference type="InterPro" id="IPR029035">
    <property type="entry name" value="DHS-like_NAD/FAD-binding_dom"/>
</dbReference>
<dbReference type="GO" id="GO:0050660">
    <property type="term" value="F:flavin adenine dinucleotide binding"/>
    <property type="evidence" value="ECO:0007669"/>
    <property type="project" value="TreeGrafter"/>
</dbReference>
<dbReference type="SUPFAM" id="SSF52518">
    <property type="entry name" value="Thiamin diphosphate-binding fold (THDP-binding)"/>
    <property type="match status" value="2"/>
</dbReference>
<dbReference type="PROSITE" id="PS00187">
    <property type="entry name" value="TPP_ENZYMES"/>
    <property type="match status" value="1"/>
</dbReference>
<dbReference type="Pfam" id="PF02775">
    <property type="entry name" value="TPP_enzyme_C"/>
    <property type="match status" value="1"/>
</dbReference>
<dbReference type="AlphaFoldDB" id="A0A4R4NXE9"/>
<dbReference type="PANTHER" id="PTHR18968:SF13">
    <property type="entry name" value="ACETOLACTATE SYNTHASE CATALYTIC SUBUNIT, MITOCHONDRIAL"/>
    <property type="match status" value="1"/>
</dbReference>
<keyword evidence="3 4" id="KW-0786">Thiamine pyrophosphate</keyword>